<dbReference type="EMBL" id="SCWA01000001">
    <property type="protein sequence ID" value="TDL99009.1"/>
    <property type="molecule type" value="Genomic_DNA"/>
</dbReference>
<reference evidence="1 2" key="1">
    <citation type="submission" date="2019-01" db="EMBL/GenBank/DDBJ databases">
        <title>Draft genome sequences of the type strains of six Macrococcus species.</title>
        <authorList>
            <person name="Mazhar S."/>
            <person name="Altermann E."/>
            <person name="Hill C."/>
            <person name="Mcauliffe O."/>
        </authorList>
    </citation>
    <scope>NUCLEOTIDE SEQUENCE [LARGE SCALE GENOMIC DNA]</scope>
    <source>
        <strain evidence="1 2">CCM4811</strain>
    </source>
</reference>
<gene>
    <name evidence="1" type="ORF">ERX27_00775</name>
</gene>
<evidence type="ECO:0008006" key="3">
    <source>
        <dbReference type="Google" id="ProtNLM"/>
    </source>
</evidence>
<dbReference type="SUPFAM" id="SSF81606">
    <property type="entry name" value="PP2C-like"/>
    <property type="match status" value="1"/>
</dbReference>
<organism evidence="1 2">
    <name type="scientific">Macrococcus brunensis</name>
    <dbReference type="NCBI Taxonomy" id="198483"/>
    <lineage>
        <taxon>Bacteria</taxon>
        <taxon>Bacillati</taxon>
        <taxon>Bacillota</taxon>
        <taxon>Bacilli</taxon>
        <taxon>Bacillales</taxon>
        <taxon>Staphylococcaceae</taxon>
        <taxon>Macrococcus</taxon>
    </lineage>
</organism>
<dbReference type="AlphaFoldDB" id="A0A4R6BGN3"/>
<dbReference type="RefSeq" id="WP_133430903.1">
    <property type="nucleotide sequence ID" value="NZ_CP092172.1"/>
</dbReference>
<accession>A0A4R6BGN3</accession>
<proteinExistence type="predicted"/>
<evidence type="ECO:0000313" key="1">
    <source>
        <dbReference type="EMBL" id="TDL99009.1"/>
    </source>
</evidence>
<dbReference type="OrthoDB" id="1755431at2"/>
<sequence>MIVSVIQQGEGLMNEDALIINDQARVYGVIDGVTSLSGRMFAGVTPGKRAADAVKAAFEQAESDASLNDITETANQAIQTDMTAMELEINHPKDRFQCCHAAVKLLSDHIEWTSSADCVLYAIGDEVIQVVPRYGKKEESDRMAEWMKKYPNMKDRPKEMIEAMDQAKKMANQPFGYSVMNGDLLFNEAYNHGTLSYECLTHILLTTDGFYDIKGVGLEQFVREGIRDLDQFLRNMMLYEIEDKDKRLYPRYKVHDDKAALLITL</sequence>
<evidence type="ECO:0000313" key="2">
    <source>
        <dbReference type="Proteomes" id="UP000295310"/>
    </source>
</evidence>
<dbReference type="InterPro" id="IPR036457">
    <property type="entry name" value="PPM-type-like_dom_sf"/>
</dbReference>
<dbReference type="Proteomes" id="UP000295310">
    <property type="component" value="Unassembled WGS sequence"/>
</dbReference>
<name>A0A4R6BGN3_9STAP</name>
<protein>
    <recommendedName>
        <fullName evidence="3">Protein phosphatase 2C domain-containing protein</fullName>
    </recommendedName>
</protein>
<keyword evidence="2" id="KW-1185">Reference proteome</keyword>
<comment type="caution">
    <text evidence="1">The sequence shown here is derived from an EMBL/GenBank/DDBJ whole genome shotgun (WGS) entry which is preliminary data.</text>
</comment>
<dbReference type="Gene3D" id="3.60.40.10">
    <property type="entry name" value="PPM-type phosphatase domain"/>
    <property type="match status" value="1"/>
</dbReference>